<dbReference type="InterPro" id="IPR008514">
    <property type="entry name" value="T6SS_Hcp"/>
</dbReference>
<proteinExistence type="predicted"/>
<dbReference type="PANTHER" id="PTHR36152">
    <property type="entry name" value="CYTOPLASMIC PROTEIN-RELATED"/>
    <property type="match status" value="1"/>
</dbReference>
<sequence>MAIFMLYDGIDGEHTFDGTPGYIELQSVSWGMTRSSASVRPSLRSRIEPAVQEVACTKIIDGSSVALVTEGLTGKFDRTVTIKFVRQGTSQLLPYLVYTLYEAGLTSFQQAGSGDGTPVESFTLNFTAIDVQYTVYEDDLTGIPSNVLYHIGDSG</sequence>
<dbReference type="SUPFAM" id="SSF141452">
    <property type="entry name" value="Hcp1-like"/>
    <property type="match status" value="1"/>
</dbReference>
<dbReference type="PANTHER" id="PTHR36152:SF1">
    <property type="entry name" value="UBIQUITIN-LIKE DOMAIN-CONTAINING PROTEIN"/>
    <property type="match status" value="1"/>
</dbReference>
<gene>
    <name evidence="1" type="ORF">JMJ55_16395</name>
</gene>
<dbReference type="Gene3D" id="2.30.110.20">
    <property type="entry name" value="Hcp1-like"/>
    <property type="match status" value="1"/>
</dbReference>
<dbReference type="InterPro" id="IPR053165">
    <property type="entry name" value="HSI-I_assembly_Hcp1"/>
</dbReference>
<reference evidence="1 2" key="1">
    <citation type="submission" date="2021-01" db="EMBL/GenBank/DDBJ databases">
        <title>Belnapia mucosa sp. nov. and Belnapia arida sp. nov., isolated from the Tabernas Desert (Almeria, Spain).</title>
        <authorList>
            <person name="Molina-Menor E."/>
            <person name="Vidal-Verdu A."/>
            <person name="Calonge A."/>
            <person name="Satari L."/>
            <person name="Pereto Magraner J."/>
            <person name="Porcar Miralles M."/>
        </authorList>
    </citation>
    <scope>NUCLEOTIDE SEQUENCE [LARGE SCALE GENOMIC DNA]</scope>
    <source>
        <strain evidence="1 2">T6</strain>
    </source>
</reference>
<dbReference type="Pfam" id="PF05638">
    <property type="entry name" value="T6SS_HCP"/>
    <property type="match status" value="1"/>
</dbReference>
<protein>
    <submittedName>
        <fullName evidence="1">Type VI secretion system tube protein Hcp</fullName>
    </submittedName>
</protein>
<comment type="caution">
    <text evidence="1">The sequence shown here is derived from an EMBL/GenBank/DDBJ whole genome shotgun (WGS) entry which is preliminary data.</text>
</comment>
<dbReference type="Proteomes" id="UP000606490">
    <property type="component" value="Unassembled WGS sequence"/>
</dbReference>
<dbReference type="RefSeq" id="WP_202826656.1">
    <property type="nucleotide sequence ID" value="NZ_JAEUXJ010000006.1"/>
</dbReference>
<evidence type="ECO:0000313" key="1">
    <source>
        <dbReference type="EMBL" id="MBL6456918.1"/>
    </source>
</evidence>
<dbReference type="EMBL" id="JAEUXJ010000006">
    <property type="protein sequence ID" value="MBL6456918.1"/>
    <property type="molecule type" value="Genomic_DNA"/>
</dbReference>
<name>A0ABS1V5F3_9PROT</name>
<dbReference type="InterPro" id="IPR036624">
    <property type="entry name" value="Hcp1-lik_sf"/>
</dbReference>
<keyword evidence="2" id="KW-1185">Reference proteome</keyword>
<evidence type="ECO:0000313" key="2">
    <source>
        <dbReference type="Proteomes" id="UP000606490"/>
    </source>
</evidence>
<organism evidence="1 2">
    <name type="scientific">Belnapia mucosa</name>
    <dbReference type="NCBI Taxonomy" id="2804532"/>
    <lineage>
        <taxon>Bacteria</taxon>
        <taxon>Pseudomonadati</taxon>
        <taxon>Pseudomonadota</taxon>
        <taxon>Alphaproteobacteria</taxon>
        <taxon>Acetobacterales</taxon>
        <taxon>Roseomonadaceae</taxon>
        <taxon>Belnapia</taxon>
    </lineage>
</organism>
<accession>A0ABS1V5F3</accession>